<name>A0A839TAC2_9GAMM</name>
<accession>A0A839TAC2</accession>
<dbReference type="RefSeq" id="WP_183619261.1">
    <property type="nucleotide sequence ID" value="NZ_CAJHAH010000001.1"/>
</dbReference>
<organism evidence="4 5">
    <name type="scientific">Psychrobacter luti</name>
    <dbReference type="NCBI Taxonomy" id="198481"/>
    <lineage>
        <taxon>Bacteria</taxon>
        <taxon>Pseudomonadati</taxon>
        <taxon>Pseudomonadota</taxon>
        <taxon>Gammaproteobacteria</taxon>
        <taxon>Moraxellales</taxon>
        <taxon>Moraxellaceae</taxon>
        <taxon>Psychrobacter</taxon>
    </lineage>
</organism>
<dbReference type="SUPFAM" id="SSF102405">
    <property type="entry name" value="MCP/YpsA-like"/>
    <property type="match status" value="1"/>
</dbReference>
<dbReference type="EMBL" id="JACHXL010000002">
    <property type="protein sequence ID" value="MBB3106442.1"/>
    <property type="molecule type" value="Genomic_DNA"/>
</dbReference>
<gene>
    <name evidence="4" type="ORF">FHS24_000943</name>
</gene>
<keyword evidence="5" id="KW-1185">Reference proteome</keyword>
<evidence type="ECO:0000313" key="4">
    <source>
        <dbReference type="EMBL" id="MBB3106442.1"/>
    </source>
</evidence>
<dbReference type="PANTHER" id="PTHR43022:SF1">
    <property type="entry name" value="PROTEIN SMF"/>
    <property type="match status" value="1"/>
</dbReference>
<dbReference type="PANTHER" id="PTHR43022">
    <property type="entry name" value="PROTEIN SMF"/>
    <property type="match status" value="1"/>
</dbReference>
<comment type="caution">
    <text evidence="4">The sequence shown here is derived from an EMBL/GenBank/DDBJ whole genome shotgun (WGS) entry which is preliminary data.</text>
</comment>
<evidence type="ECO:0000259" key="3">
    <source>
        <dbReference type="Pfam" id="PF02481"/>
    </source>
</evidence>
<dbReference type="GO" id="GO:0009294">
    <property type="term" value="P:DNA-mediated transformation"/>
    <property type="evidence" value="ECO:0007669"/>
    <property type="project" value="InterPro"/>
</dbReference>
<evidence type="ECO:0000256" key="2">
    <source>
        <dbReference type="SAM" id="MobiDB-lite"/>
    </source>
</evidence>
<dbReference type="AlphaFoldDB" id="A0A839TAC2"/>
<dbReference type="Proteomes" id="UP000588111">
    <property type="component" value="Unassembled WGS sequence"/>
</dbReference>
<comment type="similarity">
    <text evidence="1">Belongs to the DprA/Smf family.</text>
</comment>
<evidence type="ECO:0000313" key="5">
    <source>
        <dbReference type="Proteomes" id="UP000588111"/>
    </source>
</evidence>
<sequence>MTVTAVSSLLSDEQRAVLALWTEVNLSLSAYHKLVTSFGSAELARGAKVEAWRQLGIHSTHLKRHEQLEQTQVTIDTIQQALLDRKYGLLFADQSDYPPQLLDIYDPPPLLFYRGDKSRLQQAQIAIVGSRKPTTHAQKITFDMAQYLAQAGYIITSGLAMGVDKRAHLGALAQVDTEYQGRTVGVMGTGIDVNYPNHHDKLFSQIIEQGGCIISELLPHTQPHKHTFPRRNRLVAGLSLATIVTEATIQSGSLITARLTSEQGKQVFAIPSHIDNSNAEGCHHLIREGATLIYHPQQVLEDINSQLGLSYQSHSYQPSDNAEASSTQENSTQKNISQISHSLNTDRTSTTTIGHVPQSNIKPSSNAIAIPEHLTQVYEQLDWHGQDLDALLITTNLIPPQLIGRLMELELLGIISVQGGRYLRV</sequence>
<dbReference type="InterPro" id="IPR003488">
    <property type="entry name" value="DprA"/>
</dbReference>
<feature type="domain" description="Smf/DprA SLOG" evidence="3">
    <location>
        <begin position="90"/>
        <end position="303"/>
    </location>
</feature>
<dbReference type="InterPro" id="IPR057666">
    <property type="entry name" value="DrpA_SLOG"/>
</dbReference>
<proteinExistence type="inferred from homology"/>
<feature type="region of interest" description="Disordered" evidence="2">
    <location>
        <begin position="312"/>
        <end position="360"/>
    </location>
</feature>
<dbReference type="Gene3D" id="3.40.50.450">
    <property type="match status" value="1"/>
</dbReference>
<dbReference type="Pfam" id="PF02481">
    <property type="entry name" value="DNA_processg_A"/>
    <property type="match status" value="1"/>
</dbReference>
<evidence type="ECO:0000256" key="1">
    <source>
        <dbReference type="ARBA" id="ARBA00006525"/>
    </source>
</evidence>
<protein>
    <submittedName>
        <fullName evidence="4">DNA processing protein</fullName>
    </submittedName>
</protein>
<dbReference type="NCBIfam" id="TIGR00732">
    <property type="entry name" value="dprA"/>
    <property type="match status" value="1"/>
</dbReference>
<reference evidence="4 5" key="1">
    <citation type="submission" date="2020-08" db="EMBL/GenBank/DDBJ databases">
        <title>Genomic Encyclopedia of Type Strains, Phase III (KMG-III): the genomes of soil and plant-associated and newly described type strains.</title>
        <authorList>
            <person name="Whitman W."/>
        </authorList>
    </citation>
    <scope>NUCLEOTIDE SEQUENCE [LARGE SCALE GENOMIC DNA]</scope>
    <source>
        <strain evidence="4 5">CECT 5885</strain>
    </source>
</reference>